<proteinExistence type="predicted"/>
<protein>
    <recommendedName>
        <fullName evidence="3">N-acylneuraminate cytidylyltransferase</fullName>
    </recommendedName>
</protein>
<evidence type="ECO:0008006" key="3">
    <source>
        <dbReference type="Google" id="ProtNLM"/>
    </source>
</evidence>
<dbReference type="EMBL" id="JABXEU010000026">
    <property type="protein sequence ID" value="NVH37332.1"/>
    <property type="molecule type" value="Genomic_DNA"/>
</dbReference>
<dbReference type="PANTHER" id="PTHR21485:SF6">
    <property type="entry name" value="N-ACYLNEURAMINATE CYTIDYLYLTRANSFERASE-RELATED"/>
    <property type="match status" value="1"/>
</dbReference>
<organism evidence="1 2">
    <name type="scientific">Streptococcus suis</name>
    <dbReference type="NCBI Taxonomy" id="1307"/>
    <lineage>
        <taxon>Bacteria</taxon>
        <taxon>Bacillati</taxon>
        <taxon>Bacillota</taxon>
        <taxon>Bacilli</taxon>
        <taxon>Lactobacillales</taxon>
        <taxon>Streptococcaceae</taxon>
        <taxon>Streptococcus</taxon>
    </lineage>
</organism>
<dbReference type="Gene3D" id="3.90.550.10">
    <property type="entry name" value="Spore Coat Polysaccharide Biosynthesis Protein SpsA, Chain A"/>
    <property type="match status" value="1"/>
</dbReference>
<reference evidence="1 2" key="1">
    <citation type="submission" date="2020-06" db="EMBL/GenBank/DDBJ databases">
        <title>Pan-genome analysis of Streptococcus suis serotype 2 revealed genomic diversity among strains of different virulence.</title>
        <authorList>
            <person name="Guo G."/>
            <person name="Zhang W."/>
        </authorList>
    </citation>
    <scope>NUCLEOTIDE SEQUENCE [LARGE SCALE GENOMIC DNA]</scope>
    <source>
        <strain evidence="1 2">ZJ92091101</strain>
    </source>
</reference>
<sequence>MFKRTVCLIPARSGSKGLSNKNMLFLDGKPMIFHTIDVAIESGCFEKEDIYVSTDSEMYKGGTSINSQNCEFGVTKALLNQHLKF</sequence>
<dbReference type="GO" id="GO:0008781">
    <property type="term" value="F:N-acylneuraminate cytidylyltransferase activity"/>
    <property type="evidence" value="ECO:0007669"/>
    <property type="project" value="TreeGrafter"/>
</dbReference>
<comment type="caution">
    <text evidence="1">The sequence shown here is derived from an EMBL/GenBank/DDBJ whole genome shotgun (WGS) entry which is preliminary data.</text>
</comment>
<dbReference type="InterPro" id="IPR050793">
    <property type="entry name" value="CMP-NeuNAc_synthase"/>
</dbReference>
<gene>
    <name evidence="1" type="ORF">HU146_08760</name>
</gene>
<dbReference type="SUPFAM" id="SSF53448">
    <property type="entry name" value="Nucleotide-diphospho-sugar transferases"/>
    <property type="match status" value="1"/>
</dbReference>
<dbReference type="PANTHER" id="PTHR21485">
    <property type="entry name" value="HAD SUPERFAMILY MEMBERS CMAS AND KDSC"/>
    <property type="match status" value="1"/>
</dbReference>
<dbReference type="InterPro" id="IPR003329">
    <property type="entry name" value="Cytidylyl_trans"/>
</dbReference>
<dbReference type="Pfam" id="PF02348">
    <property type="entry name" value="CTP_transf_3"/>
    <property type="match status" value="1"/>
</dbReference>
<accession>A0A7Y6RQU7</accession>
<evidence type="ECO:0000313" key="1">
    <source>
        <dbReference type="EMBL" id="NVH37332.1"/>
    </source>
</evidence>
<dbReference type="Proteomes" id="UP000548355">
    <property type="component" value="Unassembled WGS sequence"/>
</dbReference>
<dbReference type="InterPro" id="IPR029044">
    <property type="entry name" value="Nucleotide-diphossugar_trans"/>
</dbReference>
<evidence type="ECO:0000313" key="2">
    <source>
        <dbReference type="Proteomes" id="UP000548355"/>
    </source>
</evidence>
<name>A0A7Y6RQU7_STRSU</name>
<dbReference type="AlphaFoldDB" id="A0A7Y6RQU7"/>